<evidence type="ECO:0000313" key="1">
    <source>
        <dbReference type="EMBL" id="KAJ8684555.1"/>
    </source>
</evidence>
<protein>
    <submittedName>
        <fullName evidence="1">Uncharacterized protein</fullName>
    </submittedName>
</protein>
<sequence length="196" mass="22947">MLRTDNGTEAVIMGAMQMALRSFHADEMAGEKSYFRGKSTKNQRIECYWRQFKQHLGQFHMDFFKEMENQGVLNIGNAIHIECLRYCFGDLLKDEIRTTVKEWNEHTIRRQNNRNVITGKPNELYHLPENFDAVDCRKTLNVEHAEVLFLDYAEVPQLCDPVFVEFIESQMPGRESPATAEEAFELYQDILEMIEA</sequence>
<reference evidence="1" key="1">
    <citation type="submission" date="2023-04" db="EMBL/GenBank/DDBJ databases">
        <title>A chromosome-level genome assembly of the parasitoid wasp Eretmocerus hayati.</title>
        <authorList>
            <person name="Zhong Y."/>
            <person name="Liu S."/>
            <person name="Liu Y."/>
        </authorList>
    </citation>
    <scope>NUCLEOTIDE SEQUENCE</scope>
    <source>
        <strain evidence="1">ZJU_SS_LIU_2023</strain>
    </source>
</reference>
<dbReference type="EMBL" id="CM056741">
    <property type="protein sequence ID" value="KAJ8684555.1"/>
    <property type="molecule type" value="Genomic_DNA"/>
</dbReference>
<organism evidence="1 2">
    <name type="scientific">Eretmocerus hayati</name>
    <dbReference type="NCBI Taxonomy" id="131215"/>
    <lineage>
        <taxon>Eukaryota</taxon>
        <taxon>Metazoa</taxon>
        <taxon>Ecdysozoa</taxon>
        <taxon>Arthropoda</taxon>
        <taxon>Hexapoda</taxon>
        <taxon>Insecta</taxon>
        <taxon>Pterygota</taxon>
        <taxon>Neoptera</taxon>
        <taxon>Endopterygota</taxon>
        <taxon>Hymenoptera</taxon>
        <taxon>Apocrita</taxon>
        <taxon>Proctotrupomorpha</taxon>
        <taxon>Chalcidoidea</taxon>
        <taxon>Aphelinidae</taxon>
        <taxon>Aphelininae</taxon>
        <taxon>Eretmocerus</taxon>
    </lineage>
</organism>
<comment type="caution">
    <text evidence="1">The sequence shown here is derived from an EMBL/GenBank/DDBJ whole genome shotgun (WGS) entry which is preliminary data.</text>
</comment>
<name>A0ACC2PRZ6_9HYME</name>
<evidence type="ECO:0000313" key="2">
    <source>
        <dbReference type="Proteomes" id="UP001239111"/>
    </source>
</evidence>
<dbReference type="Proteomes" id="UP001239111">
    <property type="component" value="Chromosome 1"/>
</dbReference>
<gene>
    <name evidence="1" type="ORF">QAD02_020347</name>
</gene>
<accession>A0ACC2PRZ6</accession>
<proteinExistence type="predicted"/>
<keyword evidence="2" id="KW-1185">Reference proteome</keyword>